<protein>
    <submittedName>
        <fullName evidence="1">Uncharacterized protein</fullName>
    </submittedName>
</protein>
<keyword evidence="2" id="KW-1185">Reference proteome</keyword>
<name>A0AC60P9S5_IXOPE</name>
<proteinExistence type="predicted"/>
<organism evidence="1 2">
    <name type="scientific">Ixodes persulcatus</name>
    <name type="common">Taiga tick</name>
    <dbReference type="NCBI Taxonomy" id="34615"/>
    <lineage>
        <taxon>Eukaryota</taxon>
        <taxon>Metazoa</taxon>
        <taxon>Ecdysozoa</taxon>
        <taxon>Arthropoda</taxon>
        <taxon>Chelicerata</taxon>
        <taxon>Arachnida</taxon>
        <taxon>Acari</taxon>
        <taxon>Parasitiformes</taxon>
        <taxon>Ixodida</taxon>
        <taxon>Ixodoidea</taxon>
        <taxon>Ixodidae</taxon>
        <taxon>Ixodinae</taxon>
        <taxon>Ixodes</taxon>
    </lineage>
</organism>
<dbReference type="EMBL" id="JABSTQ010010982">
    <property type="protein sequence ID" value="KAG0416171.1"/>
    <property type="molecule type" value="Genomic_DNA"/>
</dbReference>
<sequence length="80" mass="9160">MERYNDRQFLAPYGSCSPFYHFPRGLPLSPILQLLVTLRFYDATAFKVVTGDLVNVSQPTVCRTVGLVRCLIARHLFKKL</sequence>
<gene>
    <name evidence="1" type="ORF">HPB47_006656</name>
</gene>
<dbReference type="Proteomes" id="UP000805193">
    <property type="component" value="Unassembled WGS sequence"/>
</dbReference>
<evidence type="ECO:0000313" key="2">
    <source>
        <dbReference type="Proteomes" id="UP000805193"/>
    </source>
</evidence>
<feature type="non-terminal residue" evidence="1">
    <location>
        <position position="80"/>
    </location>
</feature>
<comment type="caution">
    <text evidence="1">The sequence shown here is derived from an EMBL/GenBank/DDBJ whole genome shotgun (WGS) entry which is preliminary data.</text>
</comment>
<evidence type="ECO:0000313" key="1">
    <source>
        <dbReference type="EMBL" id="KAG0416171.1"/>
    </source>
</evidence>
<accession>A0AC60P9S5</accession>
<reference evidence="1 2" key="1">
    <citation type="journal article" date="2020" name="Cell">
        <title>Large-Scale Comparative Analyses of Tick Genomes Elucidate Their Genetic Diversity and Vector Capacities.</title>
        <authorList>
            <consortium name="Tick Genome and Microbiome Consortium (TIGMIC)"/>
            <person name="Jia N."/>
            <person name="Wang J."/>
            <person name="Shi W."/>
            <person name="Du L."/>
            <person name="Sun Y."/>
            <person name="Zhan W."/>
            <person name="Jiang J.F."/>
            <person name="Wang Q."/>
            <person name="Zhang B."/>
            <person name="Ji P."/>
            <person name="Bell-Sakyi L."/>
            <person name="Cui X.M."/>
            <person name="Yuan T.T."/>
            <person name="Jiang B.G."/>
            <person name="Yang W.F."/>
            <person name="Lam T.T."/>
            <person name="Chang Q.C."/>
            <person name="Ding S.J."/>
            <person name="Wang X.J."/>
            <person name="Zhu J.G."/>
            <person name="Ruan X.D."/>
            <person name="Zhao L."/>
            <person name="Wei J.T."/>
            <person name="Ye R.Z."/>
            <person name="Que T.C."/>
            <person name="Du C.H."/>
            <person name="Zhou Y.H."/>
            <person name="Cheng J.X."/>
            <person name="Dai P.F."/>
            <person name="Guo W.B."/>
            <person name="Han X.H."/>
            <person name="Huang E.J."/>
            <person name="Li L.F."/>
            <person name="Wei W."/>
            <person name="Gao Y.C."/>
            <person name="Liu J.Z."/>
            <person name="Shao H.Z."/>
            <person name="Wang X."/>
            <person name="Wang C.C."/>
            <person name="Yang T.C."/>
            <person name="Huo Q.B."/>
            <person name="Li W."/>
            <person name="Chen H.Y."/>
            <person name="Chen S.E."/>
            <person name="Zhou L.G."/>
            <person name="Ni X.B."/>
            <person name="Tian J.H."/>
            <person name="Sheng Y."/>
            <person name="Liu T."/>
            <person name="Pan Y.S."/>
            <person name="Xia L.Y."/>
            <person name="Li J."/>
            <person name="Zhao F."/>
            <person name="Cao W.C."/>
        </authorList>
    </citation>
    <scope>NUCLEOTIDE SEQUENCE [LARGE SCALE GENOMIC DNA]</scope>
    <source>
        <strain evidence="1">Iper-2018</strain>
    </source>
</reference>